<dbReference type="Gene3D" id="2.60.220.30">
    <property type="match status" value="1"/>
</dbReference>
<dbReference type="PANTHER" id="PTHR43308:SF5">
    <property type="entry name" value="S-LAYER PROTEIN _ PEPTIDOGLYCAN ENDO-BETA-N-ACETYLGLUCOSAMINIDASE"/>
    <property type="match status" value="1"/>
</dbReference>
<evidence type="ECO:0000313" key="3">
    <source>
        <dbReference type="Proteomes" id="UP000256304"/>
    </source>
</evidence>
<dbReference type="InterPro" id="IPR051465">
    <property type="entry name" value="Cell_Envelope_Struct_Comp"/>
</dbReference>
<comment type="caution">
    <text evidence="2">The sequence shown here is derived from an EMBL/GenBank/DDBJ whole genome shotgun (WGS) entry which is preliminary data.</text>
</comment>
<reference evidence="2 3" key="1">
    <citation type="submission" date="2018-08" db="EMBL/GenBank/DDBJ databases">
        <title>Genomic Encyclopedia of Type Strains, Phase III (KMG-III): the genomes of soil and plant-associated and newly described type strains.</title>
        <authorList>
            <person name="Whitman W."/>
        </authorList>
    </citation>
    <scope>NUCLEOTIDE SEQUENCE [LARGE SCALE GENOMIC DNA]</scope>
    <source>
        <strain evidence="2 3">CGMCC 1.10966</strain>
    </source>
</reference>
<feature type="domain" description="SLH" evidence="1">
    <location>
        <begin position="1494"/>
        <end position="1553"/>
    </location>
</feature>
<name>A0A3D9SCG7_9BACL</name>
<evidence type="ECO:0000313" key="2">
    <source>
        <dbReference type="EMBL" id="REE90655.1"/>
    </source>
</evidence>
<protein>
    <submittedName>
        <fullName evidence="2">S-layer family protein</fullName>
    </submittedName>
</protein>
<organism evidence="2 3">
    <name type="scientific">Paenibacillus taihuensis</name>
    <dbReference type="NCBI Taxonomy" id="1156355"/>
    <lineage>
        <taxon>Bacteria</taxon>
        <taxon>Bacillati</taxon>
        <taxon>Bacillota</taxon>
        <taxon>Bacilli</taxon>
        <taxon>Bacillales</taxon>
        <taxon>Paenibacillaceae</taxon>
        <taxon>Paenibacillus</taxon>
    </lineage>
</organism>
<proteinExistence type="predicted"/>
<dbReference type="Pfam" id="PF00395">
    <property type="entry name" value="SLH"/>
    <property type="match status" value="3"/>
</dbReference>
<accession>A0A3D9SCG7</accession>
<dbReference type="Proteomes" id="UP000256304">
    <property type="component" value="Unassembled WGS sequence"/>
</dbReference>
<gene>
    <name evidence="2" type="ORF">A8990_106160</name>
</gene>
<keyword evidence="3" id="KW-1185">Reference proteome</keyword>
<sequence length="1553" mass="154988">MMQRARQMVWKIVLVVALAVQVLGFIGGGPANASSNAWSSLGAGLNGQPRAIAVSGTDVYAGGVFTTAGGNTVNRIAKWDGSQWSSLGTGMDFHVFAVAAAGTDVYAGGVFGTAGGVATGPIAKWNGSSWSALGSGLSGTVYAIAVSGTDVYVGGSALYLNGNSAGNIAKWDGTSWSSLGTGLNNAVYTLAVSGTDVYAGGDFTLAGGISASHIAKWNGSSWSGLGTGVSSTGSSTVYAMAISENSIYVGGTFTIAGGASASRIAKWNGSSWSSLGSGVDNTVSALAVSGNSLYAGGDFITSGGIPVGRIATWDGSSWSSPGAGVNGSVSSIAVSNGDVYAGGGFTAADGNSANYIAKWTTASSVTAVPVITGTVHAGDTSVTGTAAAGATVTLSVNEVPAAPVTAVNGNWTVSGLTLAPGDTISVTAQSAGEIISAAATATVAALITNIAAFDSVANVSAGTAGSAVYADGDAVSAALLASHATVLANDGTITVPVTGWLDTDGYDASVAGSYTFTATLGSLPVNTTNTGGLTATVEVVVSPRDITAFDAIGDVSAGTAGSAVYVDGDAVSAALLASHATVTANNGAITVPVTSWTDTDGYSASVAGSYTFTATLGSLPESTTNTGGLTATVEVVVSSRDINAFDAIGDVSAGIVGAATYISGTAVSAALLASHATVAANGGTITVPVTGWTDTDGYNASVAGSYTFTATLGSLPASTTNTGGLTATVEVVVSPKNITAFDAIGNVSAGTAGSATYTDGTSVSTALLTSHATVTANGGAITVPVTGWTDTDGYNASVAGSYTFTATLGSLPASTTNTGGLTATVEVVVAPKDITAFDAIGDVSAGTVSSATYANGAAVSTALLASHTAVTANGGTIMVPVTDWTDMDGYSASIAGSYTFTATLGSLPASITNTGGLTATVEVVVAPKNIATFDAIADIAAGMAGAATYANGTSVSSALLASHATVTANGGTITVPVTSWTDTDGYNATVAGSYTFTATLGSLPASTTNTGSLTATVEVVVSPKNITVFDAIGDVSAGTAGSATYADGTSVSTALLASHATVTANGGTITVPVTGWTDTDGYSASVAGSYTFTATLGSLPASRTNTGGLTATLEVVVSPKNITVFDAIADVSAGTAGSATYADGTSVSVALLASHATVTANNGTITVPVTSWYDKDGYNATVPGSYTFMATLGSLPANTTNTDNLTAGIEVVVARKAGGSTTPVTDTPVTSTDGTLVLPAGKRGTVSLENEVVISIPANATDKELRLTIEKLLNTQELLTDRNMSASSIFEILKNFAENFHNPVTLTLSFDRAKLSGDQSVAVFYFDEAKKEWVEVPGGRINEDHITVEVNHFTKYGVFVMGQPNIDPPPLSLKDVAGHWAETNIKRAINSGIVAGYPDGTFAPNRTVTRAEFAVMLMNTLKPISEGVTFDFTDKTQIGSWAQQAVAQAVQAGIVHGYKDGSFRPNAEITRAEIVAMIANALKLNTTSVRATGFADDKNIPSWVRGAVTEVRELGLIEGKNNNIFDPAGDATRAEAVTILLRMWDYLKQSGNS</sequence>
<dbReference type="EMBL" id="QTTN01000006">
    <property type="protein sequence ID" value="REE90655.1"/>
    <property type="molecule type" value="Genomic_DNA"/>
</dbReference>
<dbReference type="PROSITE" id="PS51272">
    <property type="entry name" value="SLH"/>
    <property type="match status" value="3"/>
</dbReference>
<dbReference type="PANTHER" id="PTHR43308">
    <property type="entry name" value="OUTER MEMBRANE PROTEIN ALPHA-RELATED"/>
    <property type="match status" value="1"/>
</dbReference>
<feature type="domain" description="SLH" evidence="1">
    <location>
        <begin position="1368"/>
        <end position="1428"/>
    </location>
</feature>
<dbReference type="RefSeq" id="WP_116188383.1">
    <property type="nucleotide sequence ID" value="NZ_QTTN01000006.1"/>
</dbReference>
<dbReference type="InterPro" id="IPR001119">
    <property type="entry name" value="SLH_dom"/>
</dbReference>
<evidence type="ECO:0000259" key="1">
    <source>
        <dbReference type="PROSITE" id="PS51272"/>
    </source>
</evidence>
<feature type="domain" description="SLH" evidence="1">
    <location>
        <begin position="1429"/>
        <end position="1492"/>
    </location>
</feature>